<keyword evidence="2" id="KW-0560">Oxidoreductase</keyword>
<keyword evidence="5" id="KW-1185">Reference proteome</keyword>
<accession>A0A1M4VLH1</accession>
<dbReference type="SUPFAM" id="SSF51735">
    <property type="entry name" value="NAD(P)-binding Rossmann-fold domains"/>
    <property type="match status" value="1"/>
</dbReference>
<dbReference type="Gene3D" id="3.40.50.720">
    <property type="entry name" value="NAD(P)-binding Rossmann-like Domain"/>
    <property type="match status" value="1"/>
</dbReference>
<proteinExistence type="inferred from homology"/>
<dbReference type="PANTHER" id="PTHR42760:SF133">
    <property type="entry name" value="3-OXOACYL-[ACYL-CARRIER-PROTEIN] REDUCTASE"/>
    <property type="match status" value="1"/>
</dbReference>
<dbReference type="EMBL" id="FQVI01000004">
    <property type="protein sequence ID" value="SHE69936.1"/>
    <property type="molecule type" value="Genomic_DNA"/>
</dbReference>
<dbReference type="GO" id="GO:0016616">
    <property type="term" value="F:oxidoreductase activity, acting on the CH-OH group of donors, NAD or NADP as acceptor"/>
    <property type="evidence" value="ECO:0007669"/>
    <property type="project" value="TreeGrafter"/>
</dbReference>
<dbReference type="PRINTS" id="PR00081">
    <property type="entry name" value="GDHRDH"/>
</dbReference>
<dbReference type="PROSITE" id="PS00061">
    <property type="entry name" value="ADH_SHORT"/>
    <property type="match status" value="1"/>
</dbReference>
<dbReference type="Pfam" id="PF00106">
    <property type="entry name" value="adh_short"/>
    <property type="match status" value="1"/>
</dbReference>
<dbReference type="OrthoDB" id="9803333at2"/>
<protein>
    <submittedName>
        <fullName evidence="4">Gluconate 5-dehydrogenase</fullName>
    </submittedName>
</protein>
<dbReference type="Proteomes" id="UP000184245">
    <property type="component" value="Unassembled WGS sequence"/>
</dbReference>
<organism evidence="4 5">
    <name type="scientific">Lactonifactor longoviformis DSM 17459</name>
    <dbReference type="NCBI Taxonomy" id="1122155"/>
    <lineage>
        <taxon>Bacteria</taxon>
        <taxon>Bacillati</taxon>
        <taxon>Bacillota</taxon>
        <taxon>Clostridia</taxon>
        <taxon>Eubacteriales</taxon>
        <taxon>Clostridiaceae</taxon>
        <taxon>Lactonifactor</taxon>
    </lineage>
</organism>
<dbReference type="GO" id="GO:0008206">
    <property type="term" value="P:bile acid metabolic process"/>
    <property type="evidence" value="ECO:0007669"/>
    <property type="project" value="UniProtKB-ARBA"/>
</dbReference>
<comment type="similarity">
    <text evidence="1 3">Belongs to the short-chain dehydrogenases/reductases (SDR) family.</text>
</comment>
<gene>
    <name evidence="4" type="ORF">SAMN02745158_01292</name>
</gene>
<dbReference type="STRING" id="1122155.SAMN02745158_01292"/>
<evidence type="ECO:0000256" key="2">
    <source>
        <dbReference type="ARBA" id="ARBA00023002"/>
    </source>
</evidence>
<dbReference type="InterPro" id="IPR020904">
    <property type="entry name" value="Sc_DH/Rdtase_CS"/>
</dbReference>
<reference evidence="4 5" key="1">
    <citation type="submission" date="2016-11" db="EMBL/GenBank/DDBJ databases">
        <authorList>
            <person name="Jaros S."/>
            <person name="Januszkiewicz K."/>
            <person name="Wedrychowicz H."/>
        </authorList>
    </citation>
    <scope>NUCLEOTIDE SEQUENCE [LARGE SCALE GENOMIC DNA]</scope>
    <source>
        <strain evidence="4 5">DSM 17459</strain>
    </source>
</reference>
<dbReference type="InterPro" id="IPR036291">
    <property type="entry name" value="NAD(P)-bd_dom_sf"/>
</dbReference>
<evidence type="ECO:0000313" key="5">
    <source>
        <dbReference type="Proteomes" id="UP000184245"/>
    </source>
</evidence>
<dbReference type="InterPro" id="IPR002347">
    <property type="entry name" value="SDR_fam"/>
</dbReference>
<name>A0A1M4VLH1_9CLOT</name>
<evidence type="ECO:0000256" key="1">
    <source>
        <dbReference type="ARBA" id="ARBA00006484"/>
    </source>
</evidence>
<dbReference type="FunFam" id="3.40.50.720:FF:000084">
    <property type="entry name" value="Short-chain dehydrogenase reductase"/>
    <property type="match status" value="1"/>
</dbReference>
<evidence type="ECO:0000256" key="3">
    <source>
        <dbReference type="RuleBase" id="RU000363"/>
    </source>
</evidence>
<dbReference type="AlphaFoldDB" id="A0A1M4VLH1"/>
<evidence type="ECO:0000313" key="4">
    <source>
        <dbReference type="EMBL" id="SHE69936.1"/>
    </source>
</evidence>
<sequence>MFDLTGNVAVVTGASAGLGRQFALALARQGADVAILARRKEKLEAVAKEIEALGVTCLPVACDVTDTEQIKGAVEKVVSELGTVDILVNNAGGGSCIPLEELPDEEWRKVLTLDLDGAFYCMKYFGRVMLEKGYGRVINIASILGKGGLKELPVIAYASAKGGIINMTRQAATEWAEKGVTVNALCPGFFASEANGPEAMQSMNDFIVTRTAMSRPGRDGELDSSVVFLAAKESTYVTGAILTCDGGWTAI</sequence>
<dbReference type="RefSeq" id="WP_072850072.1">
    <property type="nucleotide sequence ID" value="NZ_FQVI01000004.1"/>
</dbReference>
<dbReference type="GO" id="GO:0006633">
    <property type="term" value="P:fatty acid biosynthetic process"/>
    <property type="evidence" value="ECO:0007669"/>
    <property type="project" value="TreeGrafter"/>
</dbReference>
<dbReference type="PRINTS" id="PR00080">
    <property type="entry name" value="SDRFAMILY"/>
</dbReference>
<dbReference type="GO" id="GO:0048038">
    <property type="term" value="F:quinone binding"/>
    <property type="evidence" value="ECO:0007669"/>
    <property type="project" value="TreeGrafter"/>
</dbReference>
<dbReference type="PANTHER" id="PTHR42760">
    <property type="entry name" value="SHORT-CHAIN DEHYDROGENASES/REDUCTASES FAMILY MEMBER"/>
    <property type="match status" value="1"/>
</dbReference>